<dbReference type="Proteomes" id="UP000499080">
    <property type="component" value="Unassembled WGS sequence"/>
</dbReference>
<keyword evidence="2" id="KW-1185">Reference proteome</keyword>
<organism evidence="1 2">
    <name type="scientific">Araneus ventricosus</name>
    <name type="common">Orbweaver spider</name>
    <name type="synonym">Epeira ventricosa</name>
    <dbReference type="NCBI Taxonomy" id="182803"/>
    <lineage>
        <taxon>Eukaryota</taxon>
        <taxon>Metazoa</taxon>
        <taxon>Ecdysozoa</taxon>
        <taxon>Arthropoda</taxon>
        <taxon>Chelicerata</taxon>
        <taxon>Arachnida</taxon>
        <taxon>Araneae</taxon>
        <taxon>Araneomorphae</taxon>
        <taxon>Entelegynae</taxon>
        <taxon>Araneoidea</taxon>
        <taxon>Araneidae</taxon>
        <taxon>Araneus</taxon>
    </lineage>
</organism>
<name>A0A4Y1ZQD5_ARAVE</name>
<evidence type="ECO:0000313" key="1">
    <source>
        <dbReference type="EMBL" id="GBL62602.1"/>
    </source>
</evidence>
<accession>A0A4Y1ZQD5</accession>
<reference evidence="1 2" key="1">
    <citation type="journal article" date="2019" name="Sci. Rep.">
        <title>Orb-weaving spider Araneus ventricosus genome elucidates the spidroin gene catalogue.</title>
        <authorList>
            <person name="Kono N."/>
            <person name="Nakamura H."/>
            <person name="Ohtoshi R."/>
            <person name="Moran D.A.P."/>
            <person name="Shinohara A."/>
            <person name="Yoshida Y."/>
            <person name="Fujiwara M."/>
            <person name="Mori M."/>
            <person name="Tomita M."/>
            <person name="Arakawa K."/>
        </authorList>
    </citation>
    <scope>NUCLEOTIDE SEQUENCE [LARGE SCALE GENOMIC DNA]</scope>
</reference>
<comment type="caution">
    <text evidence="1">The sequence shown here is derived from an EMBL/GenBank/DDBJ whole genome shotgun (WGS) entry which is preliminary data.</text>
</comment>
<sequence>MQRMSFIVWINFKDTCTRTLVKRPIPVNTVIGCFLACHRIFSDTREQTLCATSSRMAAPRAGLSELNSGECVFFHFMTPTLRRWYLLLFFEESKSSGHDRG</sequence>
<dbReference type="EMBL" id="BGPR01076788">
    <property type="protein sequence ID" value="GBL62602.1"/>
    <property type="molecule type" value="Genomic_DNA"/>
</dbReference>
<protein>
    <submittedName>
        <fullName evidence="1">Uncharacterized protein</fullName>
    </submittedName>
</protein>
<dbReference type="AlphaFoldDB" id="A0A4Y1ZQD5"/>
<gene>
    <name evidence="1" type="ORF">AVEN_187213_1</name>
</gene>
<evidence type="ECO:0000313" key="2">
    <source>
        <dbReference type="Proteomes" id="UP000499080"/>
    </source>
</evidence>
<proteinExistence type="predicted"/>